<comment type="caution">
    <text evidence="1">The sequence shown here is derived from an EMBL/GenBank/DDBJ whole genome shotgun (WGS) entry which is preliminary data.</text>
</comment>
<dbReference type="EMBL" id="JAENHL010000008">
    <property type="protein sequence ID" value="MBK1870898.1"/>
    <property type="molecule type" value="Genomic_DNA"/>
</dbReference>
<protein>
    <submittedName>
        <fullName evidence="1">ABC transporter substrate-binding protein</fullName>
    </submittedName>
</protein>
<reference evidence="1" key="1">
    <citation type="submission" date="2021-01" db="EMBL/GenBank/DDBJ databases">
        <authorList>
            <person name="Sun Q."/>
        </authorList>
    </citation>
    <scope>NUCLEOTIDE SEQUENCE</scope>
    <source>
        <strain evidence="1">YIM B02566</strain>
    </source>
</reference>
<sequence length="625" mass="70905">MILTRRGLIKTASLLGLGSVSGLKILSVEPARAQEKVFSHGNNIYGELKYPADFKHFDYVNPNAPKGGRLRLGTTGSFDNFNVFIIKGDPAAYAGTVFETLTSSALDEVTSAYGLIAESMYQPEDHSYVIFRLRPEARWQDGQPLTVADVIFAFDFLKGAHPFYQAYYKNVQKAEQTGPNEVTFVFDSKGNRELPGIMGQTYALPKHYWEGKDASGKQRDINNTTLEPPLGSGPYRVKSFKAGQSILFERVKDYWGVNLPVNVGQDNFDEIEIIYFRDRGVIFEAFKGDQLDVRTGAGTKEWETQYDFPAVKKGNVIKATFFTKDAEQMQGFVFNTRRAKFADPRVRHAFNLAYDFEGRMRVLSFGDYNKRTQSFFQNSELSATGLPQGRELEILTQFKGQIPEEVFTTEYKNPVNGTPQNIRDNLRKAVGLLKEAGWSIKGNALTNDTTGERMTMEFLLDDPSFEDMNLAYKPGLERLGIQVTIRTVDSAQYQNRIREFDFDVITSVFAQSLSPGNEQREFWGTAAADQKGSRNVIGIKNPVVDKIIDLIIFANNRAELIAATKALDRVLLWNYYMVPDFYRAEQWLPHWNRFGYPDPTPPYSVGFPSLWWWDEEKAKQTAANK</sequence>
<name>A0ACC5RE20_9HYPH</name>
<evidence type="ECO:0000313" key="2">
    <source>
        <dbReference type="Proteomes" id="UP000616151"/>
    </source>
</evidence>
<dbReference type="Proteomes" id="UP000616151">
    <property type="component" value="Unassembled WGS sequence"/>
</dbReference>
<accession>A0ACC5RE20</accession>
<gene>
    <name evidence="1" type="ORF">JHL16_31320</name>
</gene>
<keyword evidence="2" id="KW-1185">Reference proteome</keyword>
<proteinExistence type="predicted"/>
<organism evidence="1 2">
    <name type="scientific">Taklimakanibacter albus</name>
    <dbReference type="NCBI Taxonomy" id="2800327"/>
    <lineage>
        <taxon>Bacteria</taxon>
        <taxon>Pseudomonadati</taxon>
        <taxon>Pseudomonadota</taxon>
        <taxon>Alphaproteobacteria</taxon>
        <taxon>Hyphomicrobiales</taxon>
        <taxon>Aestuariivirgaceae</taxon>
        <taxon>Taklimakanibacter</taxon>
    </lineage>
</organism>
<evidence type="ECO:0000313" key="1">
    <source>
        <dbReference type="EMBL" id="MBK1870898.1"/>
    </source>
</evidence>